<evidence type="ECO:0000313" key="2">
    <source>
        <dbReference type="Proteomes" id="UP000321570"/>
    </source>
</evidence>
<protein>
    <recommendedName>
        <fullName evidence="3">RWD domain-containing protein</fullName>
    </recommendedName>
</protein>
<evidence type="ECO:0000313" key="1">
    <source>
        <dbReference type="EMBL" id="VUZ39061.1"/>
    </source>
</evidence>
<sequence>MIGTVMDSDPNSNLVSEIIDENTIKLHFEFNKKEQLSFTLLIPKDYPLSPIEWRSEDDMKAVEKYVNDLGEMKLTFTDQAMLIINVYYKLVRKRIPKKIAAFCGAHLADLDQDKNQINYLKKVLSEFIETHFNKLLKVTNECSILIKAKYNGKVKLSRLLPEYFTESLEIQRNLLEKKLSAAAKYLQE</sequence>
<proteinExistence type="predicted"/>
<accession>A0A564XVJ5</accession>
<dbReference type="Proteomes" id="UP000321570">
    <property type="component" value="Unassembled WGS sequence"/>
</dbReference>
<name>A0A564XVJ5_HYMDI</name>
<dbReference type="AlphaFoldDB" id="A0A564XVJ5"/>
<reference evidence="1 2" key="1">
    <citation type="submission" date="2019-07" db="EMBL/GenBank/DDBJ databases">
        <authorList>
            <person name="Jastrzebski P J."/>
            <person name="Paukszto L."/>
            <person name="Jastrzebski P J."/>
        </authorList>
    </citation>
    <scope>NUCLEOTIDE SEQUENCE [LARGE SCALE GENOMIC DNA]</scope>
    <source>
        <strain evidence="1 2">WMS-il1</strain>
    </source>
</reference>
<evidence type="ECO:0008006" key="3">
    <source>
        <dbReference type="Google" id="ProtNLM"/>
    </source>
</evidence>
<organism evidence="1 2">
    <name type="scientific">Hymenolepis diminuta</name>
    <name type="common">Rat tapeworm</name>
    <dbReference type="NCBI Taxonomy" id="6216"/>
    <lineage>
        <taxon>Eukaryota</taxon>
        <taxon>Metazoa</taxon>
        <taxon>Spiralia</taxon>
        <taxon>Lophotrochozoa</taxon>
        <taxon>Platyhelminthes</taxon>
        <taxon>Cestoda</taxon>
        <taxon>Eucestoda</taxon>
        <taxon>Cyclophyllidea</taxon>
        <taxon>Hymenolepididae</taxon>
        <taxon>Hymenolepis</taxon>
    </lineage>
</organism>
<keyword evidence="2" id="KW-1185">Reference proteome</keyword>
<dbReference type="EMBL" id="CABIJS010000011">
    <property type="protein sequence ID" value="VUZ39061.1"/>
    <property type="molecule type" value="Genomic_DNA"/>
</dbReference>
<gene>
    <name evidence="1" type="ORF">WMSIL1_LOCUS619</name>
</gene>